<dbReference type="EMBL" id="CP073041">
    <property type="protein sequence ID" value="UXE61730.1"/>
    <property type="molecule type" value="Genomic_DNA"/>
</dbReference>
<evidence type="ECO:0000313" key="1">
    <source>
        <dbReference type="EMBL" id="UXE61730.1"/>
    </source>
</evidence>
<proteinExistence type="predicted"/>
<evidence type="ECO:0008006" key="2">
    <source>
        <dbReference type="Google" id="ProtNLM"/>
    </source>
</evidence>
<organism evidence="1">
    <name type="scientific">Woronichinia naegeliana WA131</name>
    <dbReference type="NCBI Taxonomy" id="2824559"/>
    <lineage>
        <taxon>Bacteria</taxon>
        <taxon>Bacillati</taxon>
        <taxon>Cyanobacteriota</taxon>
        <taxon>Cyanophyceae</taxon>
        <taxon>Synechococcales</taxon>
        <taxon>Coelosphaeriaceae</taxon>
        <taxon>Woronichinia</taxon>
    </lineage>
</organism>
<reference evidence="1" key="1">
    <citation type="submission" date="2021-04" db="EMBL/GenBank/DDBJ databases">
        <title>Genome sequence of Woronichinia naegeliana from Washington state freshwater lake bloom.</title>
        <authorList>
            <person name="Dreher T.W."/>
        </authorList>
    </citation>
    <scope>NUCLEOTIDE SEQUENCE</scope>
    <source>
        <strain evidence="1">WA131</strain>
    </source>
</reference>
<gene>
    <name evidence="1" type="ORF">KA717_01885</name>
</gene>
<protein>
    <recommendedName>
        <fullName evidence="2">Roadblock/LAMTOR2 domain-containing protein</fullName>
    </recommendedName>
</protein>
<dbReference type="Proteomes" id="UP001065613">
    <property type="component" value="Chromosome"/>
</dbReference>
<accession>A0A977KZU3</accession>
<sequence>MISIPLKLTRIKLLSFCLFLIIYPKINLTLAEVIMPLLVGQLIYTNLPKSGFKLLVSQHIPLEIQDKFIQEIVHQMWDAYNPPPPNYQAVFLQQFSHKRTLFGWLYNDGHDDLGRAHIPYFLGYYLTGQLDDDRLQQILGCLATGPIYFLERERLSESLEPVILPAAEQYHSSRPGLVIPKHLQEQLFNKQKKQQLIELQFLPRPTPFETEEITVVDYAEISPITDQNTTISSYTSETELNESQITSSLTVISESTLDNRSSAPDLSAVERIFEEVINEFIGIEGAVLISAEGNLLTQAIGIEENIALLLTGKMINFIGIAKTELAWTTFDSIAIHSPEGHLVLSQCFHDLFLLIKTEKMLTGLLEVEIKRIVKKIQAIYQNSEIFVSYTSLLSNKEEDDLENFNDTMMLPEEEVLYRGRRINT</sequence>
<dbReference type="KEGG" id="wna:KA717_01885"/>
<dbReference type="AlphaFoldDB" id="A0A977KZU3"/>
<dbReference type="Gene3D" id="3.30.450.30">
    <property type="entry name" value="Dynein light chain 2a, cytoplasmic"/>
    <property type="match status" value="1"/>
</dbReference>
<name>A0A977KZU3_9CYAN</name>